<evidence type="ECO:0000256" key="2">
    <source>
        <dbReference type="ARBA" id="ARBA00022679"/>
    </source>
</evidence>
<dbReference type="GO" id="GO:0005524">
    <property type="term" value="F:ATP binding"/>
    <property type="evidence" value="ECO:0007669"/>
    <property type="project" value="UniProtKB-UniRule"/>
</dbReference>
<comment type="function">
    <text evidence="8">Phosphorylation of dTMP to form dTDP in both de novo and salvage pathways of dTTP synthesis.</text>
</comment>
<keyword evidence="4 8" id="KW-0547">Nucleotide-binding</keyword>
<dbReference type="PANTHER" id="PTHR10344">
    <property type="entry name" value="THYMIDYLATE KINASE"/>
    <property type="match status" value="1"/>
</dbReference>
<sequence length="194" mass="21650">MPLVVAFEGLPGGGKTTVIRLLIQALCAACLRAVSVDIDTSAYASALRVATDALSLDNSVRSMHFWAMRIHQYRIVQEMQEHMDVIVMDRMWATALAFDGYGNGVPAAILDWIGQNLTPPDVTFLLQAPLKVLRARKKSRTMRDRAFAERVEKGYAQLARIHSWHCVDATRTPEDVKEQCLAIIYAALAKKRLP</sequence>
<feature type="domain" description="Thymidylate kinase-like" evidence="9">
    <location>
        <begin position="7"/>
        <end position="179"/>
    </location>
</feature>
<dbReference type="GO" id="GO:0005737">
    <property type="term" value="C:cytoplasm"/>
    <property type="evidence" value="ECO:0007669"/>
    <property type="project" value="TreeGrafter"/>
</dbReference>
<evidence type="ECO:0000256" key="5">
    <source>
        <dbReference type="ARBA" id="ARBA00022777"/>
    </source>
</evidence>
<comment type="caution">
    <text evidence="10">The sequence shown here is derived from an EMBL/GenBank/DDBJ whole genome shotgun (WGS) entry which is preliminary data.</text>
</comment>
<evidence type="ECO:0000313" key="11">
    <source>
        <dbReference type="Proteomes" id="UP000177177"/>
    </source>
</evidence>
<keyword evidence="6 8" id="KW-0067">ATP-binding</keyword>
<dbReference type="GO" id="GO:0006235">
    <property type="term" value="P:dTTP biosynthetic process"/>
    <property type="evidence" value="ECO:0007669"/>
    <property type="project" value="UniProtKB-UniRule"/>
</dbReference>
<dbReference type="InterPro" id="IPR018094">
    <property type="entry name" value="Thymidylate_kinase"/>
</dbReference>
<evidence type="ECO:0000256" key="1">
    <source>
        <dbReference type="ARBA" id="ARBA00009776"/>
    </source>
</evidence>
<dbReference type="GO" id="GO:0004798">
    <property type="term" value="F:dTMP kinase activity"/>
    <property type="evidence" value="ECO:0007669"/>
    <property type="project" value="UniProtKB-UniRule"/>
</dbReference>
<dbReference type="SUPFAM" id="SSF52540">
    <property type="entry name" value="P-loop containing nucleoside triphosphate hydrolases"/>
    <property type="match status" value="1"/>
</dbReference>
<reference evidence="10 11" key="1">
    <citation type="journal article" date="2016" name="Nat. Commun.">
        <title>Thousands of microbial genomes shed light on interconnected biogeochemical processes in an aquifer system.</title>
        <authorList>
            <person name="Anantharaman K."/>
            <person name="Brown C.T."/>
            <person name="Hug L.A."/>
            <person name="Sharon I."/>
            <person name="Castelle C.J."/>
            <person name="Probst A.J."/>
            <person name="Thomas B.C."/>
            <person name="Singh A."/>
            <person name="Wilkins M.J."/>
            <person name="Karaoz U."/>
            <person name="Brodie E.L."/>
            <person name="Williams K.H."/>
            <person name="Hubbard S.S."/>
            <person name="Banfield J.F."/>
        </authorList>
    </citation>
    <scope>NUCLEOTIDE SEQUENCE [LARGE SCALE GENOMIC DNA]</scope>
</reference>
<evidence type="ECO:0000256" key="6">
    <source>
        <dbReference type="ARBA" id="ARBA00022840"/>
    </source>
</evidence>
<gene>
    <name evidence="8" type="primary">tmk</name>
    <name evidence="10" type="ORF">A3C92_01805</name>
</gene>
<dbReference type="InterPro" id="IPR027417">
    <property type="entry name" value="P-loop_NTPase"/>
</dbReference>
<dbReference type="Proteomes" id="UP000177177">
    <property type="component" value="Unassembled WGS sequence"/>
</dbReference>
<keyword evidence="3 8" id="KW-0545">Nucleotide biosynthesis</keyword>
<evidence type="ECO:0000256" key="7">
    <source>
        <dbReference type="ARBA" id="ARBA00048743"/>
    </source>
</evidence>
<dbReference type="InterPro" id="IPR039430">
    <property type="entry name" value="Thymidylate_kin-like_dom"/>
</dbReference>
<dbReference type="Pfam" id="PF02223">
    <property type="entry name" value="Thymidylate_kin"/>
    <property type="match status" value="1"/>
</dbReference>
<dbReference type="HAMAP" id="MF_00165">
    <property type="entry name" value="Thymidylate_kinase"/>
    <property type="match status" value="1"/>
</dbReference>
<dbReference type="PANTHER" id="PTHR10344:SF4">
    <property type="entry name" value="UMP-CMP KINASE 2, MITOCHONDRIAL"/>
    <property type="match status" value="1"/>
</dbReference>
<dbReference type="GO" id="GO:0006227">
    <property type="term" value="P:dUDP biosynthetic process"/>
    <property type="evidence" value="ECO:0007669"/>
    <property type="project" value="TreeGrafter"/>
</dbReference>
<accession>A0A1G2KVM1</accession>
<dbReference type="Gene3D" id="3.40.50.300">
    <property type="entry name" value="P-loop containing nucleotide triphosphate hydrolases"/>
    <property type="match status" value="1"/>
</dbReference>
<comment type="caution">
    <text evidence="8">Lacks conserved residue(s) required for the propagation of feature annotation.</text>
</comment>
<comment type="catalytic activity">
    <reaction evidence="7 8">
        <text>dTMP + ATP = dTDP + ADP</text>
        <dbReference type="Rhea" id="RHEA:13517"/>
        <dbReference type="ChEBI" id="CHEBI:30616"/>
        <dbReference type="ChEBI" id="CHEBI:58369"/>
        <dbReference type="ChEBI" id="CHEBI:63528"/>
        <dbReference type="ChEBI" id="CHEBI:456216"/>
        <dbReference type="EC" id="2.7.4.9"/>
    </reaction>
</comment>
<protein>
    <recommendedName>
        <fullName evidence="8">Thymidylate kinase</fullName>
        <ecNumber evidence="8">2.7.4.9</ecNumber>
    </recommendedName>
    <alternativeName>
        <fullName evidence="8">dTMP kinase</fullName>
    </alternativeName>
</protein>
<dbReference type="EC" id="2.7.4.9" evidence="8"/>
<dbReference type="GO" id="GO:0006233">
    <property type="term" value="P:dTDP biosynthetic process"/>
    <property type="evidence" value="ECO:0007669"/>
    <property type="project" value="InterPro"/>
</dbReference>
<dbReference type="AlphaFoldDB" id="A0A1G2KVM1"/>
<evidence type="ECO:0000256" key="3">
    <source>
        <dbReference type="ARBA" id="ARBA00022727"/>
    </source>
</evidence>
<name>A0A1G2KVM1_9BACT</name>
<dbReference type="CDD" id="cd01672">
    <property type="entry name" value="TMPK"/>
    <property type="match status" value="1"/>
</dbReference>
<evidence type="ECO:0000313" key="10">
    <source>
        <dbReference type="EMBL" id="OHA03224.1"/>
    </source>
</evidence>
<organism evidence="10 11">
    <name type="scientific">Candidatus Sungbacteria bacterium RIFCSPHIGHO2_02_FULL_53_17</name>
    <dbReference type="NCBI Taxonomy" id="1802275"/>
    <lineage>
        <taxon>Bacteria</taxon>
        <taxon>Candidatus Sungiibacteriota</taxon>
    </lineage>
</organism>
<evidence type="ECO:0000256" key="8">
    <source>
        <dbReference type="HAMAP-Rule" id="MF_00165"/>
    </source>
</evidence>
<keyword evidence="5 8" id="KW-0418">Kinase</keyword>
<comment type="similarity">
    <text evidence="1 8">Belongs to the thymidylate kinase family.</text>
</comment>
<evidence type="ECO:0000256" key="4">
    <source>
        <dbReference type="ARBA" id="ARBA00022741"/>
    </source>
</evidence>
<keyword evidence="2 8" id="KW-0808">Transferase</keyword>
<proteinExistence type="inferred from homology"/>
<evidence type="ECO:0000259" key="9">
    <source>
        <dbReference type="Pfam" id="PF02223"/>
    </source>
</evidence>
<dbReference type="EMBL" id="MHQN01000022">
    <property type="protein sequence ID" value="OHA03224.1"/>
    <property type="molecule type" value="Genomic_DNA"/>
</dbReference>